<evidence type="ECO:0000313" key="5">
    <source>
        <dbReference type="EMBL" id="MBL1409922.1"/>
    </source>
</evidence>
<dbReference type="InterPro" id="IPR012349">
    <property type="entry name" value="Split_barrel_FMN-bd"/>
</dbReference>
<sequence length="224" mass="25354">MHKISEPSILYFGTPVILIGSLNENNTYNLAPISSVFWLGWRCVIGISAESQTTKNIIRNKECVINLPSAAQSENINNLVFTTGRNPVPEGKRKRGYYFEPSKFEKAGLTPVPGDIVSSPMVSECPVQLEAIVSNIHPLAEEDPEMKGRILIIELRIVRIHLEESILMEGDENRVDPDKWRPLIMSFQKFYGFGKEINYSKLSNIPEALYKTADIEKSRKEKTE</sequence>
<dbReference type="PANTHER" id="PTHR43567">
    <property type="entry name" value="FLAVOREDOXIN-RELATED-RELATED"/>
    <property type="match status" value="1"/>
</dbReference>
<accession>A0ABS1R5F2</accession>
<dbReference type="InterPro" id="IPR052174">
    <property type="entry name" value="Flavoredoxin"/>
</dbReference>
<dbReference type="Gene3D" id="2.30.110.10">
    <property type="entry name" value="Electron Transport, Fmn-binding Protein, Chain A"/>
    <property type="match status" value="1"/>
</dbReference>
<evidence type="ECO:0000256" key="3">
    <source>
        <dbReference type="ARBA" id="ARBA00038054"/>
    </source>
</evidence>
<comment type="similarity">
    <text evidence="3">Belongs to the flavoredoxin family.</text>
</comment>
<comment type="cofactor">
    <cofactor evidence="1">
        <name>FMN</name>
        <dbReference type="ChEBI" id="CHEBI:58210"/>
    </cofactor>
</comment>
<dbReference type="SUPFAM" id="SSF50475">
    <property type="entry name" value="FMN-binding split barrel"/>
    <property type="match status" value="1"/>
</dbReference>
<dbReference type="RefSeq" id="WP_202103636.1">
    <property type="nucleotide sequence ID" value="NZ_JAERTY010000008.1"/>
</dbReference>
<dbReference type="InterPro" id="IPR002563">
    <property type="entry name" value="Flavin_Rdtase-like_dom"/>
</dbReference>
<dbReference type="Pfam" id="PF01613">
    <property type="entry name" value="Flavin_Reduct"/>
    <property type="match status" value="1"/>
</dbReference>
<reference evidence="5 6" key="1">
    <citation type="submission" date="2021-01" db="EMBL/GenBank/DDBJ databases">
        <title>C459-1 draft genome sequence.</title>
        <authorList>
            <person name="Zhang X.-F."/>
        </authorList>
    </citation>
    <scope>NUCLEOTIDE SEQUENCE [LARGE SCALE GENOMIC DNA]</scope>
    <source>
        <strain evidence="6">C459-1</strain>
    </source>
</reference>
<dbReference type="PANTHER" id="PTHR43567:SF1">
    <property type="entry name" value="FLAVOREDOXIN"/>
    <property type="match status" value="1"/>
</dbReference>
<keyword evidence="2" id="KW-0285">Flavoprotein</keyword>
<evidence type="ECO:0000256" key="1">
    <source>
        <dbReference type="ARBA" id="ARBA00001917"/>
    </source>
</evidence>
<gene>
    <name evidence="5" type="ORF">JKG61_14280</name>
</gene>
<proteinExistence type="inferred from homology"/>
<evidence type="ECO:0000313" key="6">
    <source>
        <dbReference type="Proteomes" id="UP000625283"/>
    </source>
</evidence>
<dbReference type="Proteomes" id="UP000625283">
    <property type="component" value="Unassembled WGS sequence"/>
</dbReference>
<comment type="caution">
    <text evidence="5">The sequence shown here is derived from an EMBL/GenBank/DDBJ whole genome shotgun (WGS) entry which is preliminary data.</text>
</comment>
<protein>
    <submittedName>
        <fullName evidence="5">Flavin reductase family protein</fullName>
    </submittedName>
</protein>
<organism evidence="5 6">
    <name type="scientific">Sphingobacterium faecale</name>
    <dbReference type="NCBI Taxonomy" id="2803775"/>
    <lineage>
        <taxon>Bacteria</taxon>
        <taxon>Pseudomonadati</taxon>
        <taxon>Bacteroidota</taxon>
        <taxon>Sphingobacteriia</taxon>
        <taxon>Sphingobacteriales</taxon>
        <taxon>Sphingobacteriaceae</taxon>
        <taxon>Sphingobacterium</taxon>
    </lineage>
</organism>
<name>A0ABS1R5F2_9SPHI</name>
<dbReference type="EMBL" id="JAERTY010000008">
    <property type="protein sequence ID" value="MBL1409922.1"/>
    <property type="molecule type" value="Genomic_DNA"/>
</dbReference>
<evidence type="ECO:0000256" key="2">
    <source>
        <dbReference type="ARBA" id="ARBA00022630"/>
    </source>
</evidence>
<keyword evidence="6" id="KW-1185">Reference proteome</keyword>
<evidence type="ECO:0000259" key="4">
    <source>
        <dbReference type="Pfam" id="PF01613"/>
    </source>
</evidence>
<feature type="domain" description="Flavin reductase like" evidence="4">
    <location>
        <begin position="12"/>
        <end position="167"/>
    </location>
</feature>